<gene>
    <name evidence="1" type="ORF">FKR81_32635</name>
</gene>
<dbReference type="RefSeq" id="WP_146357945.1">
    <property type="nucleotide sequence ID" value="NZ_VOBR01000026.1"/>
</dbReference>
<protein>
    <submittedName>
        <fullName evidence="1">ImmA/IrrE family metallo-endopeptidase</fullName>
    </submittedName>
</protein>
<accession>A0A563EK81</accession>
<dbReference type="EMBL" id="VOBR01000026">
    <property type="protein sequence ID" value="TWP47454.1"/>
    <property type="molecule type" value="Genomic_DNA"/>
</dbReference>
<dbReference type="Gene3D" id="1.10.10.2910">
    <property type="match status" value="1"/>
</dbReference>
<proteinExistence type="predicted"/>
<evidence type="ECO:0000313" key="1">
    <source>
        <dbReference type="EMBL" id="TWP47454.1"/>
    </source>
</evidence>
<keyword evidence="2" id="KW-1185">Reference proteome</keyword>
<name>A0A563EK81_9PSEU</name>
<reference evidence="1 2" key="1">
    <citation type="submission" date="2019-07" db="EMBL/GenBank/DDBJ databases">
        <title>Lentzea xizangensis sp. nov., isolated from Qinghai-Tibetan Plateau Soils.</title>
        <authorList>
            <person name="Huang J."/>
        </authorList>
    </citation>
    <scope>NUCLEOTIDE SEQUENCE [LARGE SCALE GENOMIC DNA]</scope>
    <source>
        <strain evidence="1 2">FXJ1.1311</strain>
    </source>
</reference>
<dbReference type="Proteomes" id="UP000316639">
    <property type="component" value="Unassembled WGS sequence"/>
</dbReference>
<dbReference type="AlphaFoldDB" id="A0A563EK81"/>
<evidence type="ECO:0000313" key="2">
    <source>
        <dbReference type="Proteomes" id="UP000316639"/>
    </source>
</evidence>
<sequence length="176" mass="19668">MRVDRRAVRGRVASAIEGVEIPRPFDIGEFVRRLSRHRGRPIHLLPVELSPASGVRGLWMATGTEDYVFHEVGTSRLHQENTILHEIAHLLLDHSGNGHLDEAQARLFFPDLDPQAVREVFGRSAYTRVQEQEAELGAAALWDLIGRRLIADRELEPSAAAAVDRFGEVLGQPDAR</sequence>
<comment type="caution">
    <text evidence="1">The sequence shown here is derived from an EMBL/GenBank/DDBJ whole genome shotgun (WGS) entry which is preliminary data.</text>
</comment>
<dbReference type="OrthoDB" id="4144896at2"/>
<organism evidence="1 2">
    <name type="scientific">Lentzea tibetensis</name>
    <dbReference type="NCBI Taxonomy" id="2591470"/>
    <lineage>
        <taxon>Bacteria</taxon>
        <taxon>Bacillati</taxon>
        <taxon>Actinomycetota</taxon>
        <taxon>Actinomycetes</taxon>
        <taxon>Pseudonocardiales</taxon>
        <taxon>Pseudonocardiaceae</taxon>
        <taxon>Lentzea</taxon>
    </lineage>
</organism>